<protein>
    <submittedName>
        <fullName evidence="7">Efflux transporter, RND family, MFP subunit</fullName>
    </submittedName>
</protein>
<evidence type="ECO:0000256" key="3">
    <source>
        <dbReference type="SAM" id="Phobius"/>
    </source>
</evidence>
<dbReference type="InterPro" id="IPR058625">
    <property type="entry name" value="MdtA-like_BSH"/>
</dbReference>
<dbReference type="eggNOG" id="COG0845">
    <property type="taxonomic scope" value="Bacteria"/>
</dbReference>
<feature type="coiled-coil region" evidence="2">
    <location>
        <begin position="122"/>
        <end position="156"/>
    </location>
</feature>
<evidence type="ECO:0000259" key="6">
    <source>
        <dbReference type="Pfam" id="PF25989"/>
    </source>
</evidence>
<dbReference type="NCBIfam" id="TIGR01730">
    <property type="entry name" value="RND_mfp"/>
    <property type="match status" value="1"/>
</dbReference>
<evidence type="ECO:0000259" key="4">
    <source>
        <dbReference type="Pfam" id="PF25917"/>
    </source>
</evidence>
<dbReference type="HOGENOM" id="CLU_018816_1_2_7"/>
<gene>
    <name evidence="7" type="ordered locus">GM21_0986</name>
</gene>
<organism evidence="7">
    <name type="scientific">Geobacter sp. (strain M21)</name>
    <dbReference type="NCBI Taxonomy" id="443144"/>
    <lineage>
        <taxon>Bacteria</taxon>
        <taxon>Pseudomonadati</taxon>
        <taxon>Thermodesulfobacteriota</taxon>
        <taxon>Desulfuromonadia</taxon>
        <taxon>Geobacterales</taxon>
        <taxon>Geobacteraceae</taxon>
        <taxon>Geobacter</taxon>
    </lineage>
</organism>
<sequence>MAQDDLNKLTIDKKRYSPATGGKSPWRSRIIAASLAILLALALFGWAARRSVEVEVATVSLVYPSQTFSLLNASGYVVAQRKAAVSSKATGRLEWLGVQEGSVVRQGELLARLENRDVAAQKGEAEASVSAAEKNLEQARVEQKDAARNLARMKELVSQGIVAQADYDTAEARYQRAVASSAAAQANLKGASSALQGAEASLDYTLIRAPFDGVVLTKNADVGDIVSPLAAAANAKAAVVTLADMGSLEVEADVSEANLGKVRVGQPCEILLDALPEARFRGALQTIVPTADRSKGSVMVKVRFLDQDQRILPEMSAKVAFLERDLKPGEGRPRVAIPPAAVVKRDGKEFVFVVAGDRVRLTPVTLGGKLGDMVEVVSGIKAGDRIATKPLDRLKDKSRVKTAEK</sequence>
<name>C6E2A5_GEOSM</name>
<dbReference type="PANTHER" id="PTHR30469">
    <property type="entry name" value="MULTIDRUG RESISTANCE PROTEIN MDTA"/>
    <property type="match status" value="1"/>
</dbReference>
<evidence type="ECO:0000259" key="5">
    <source>
        <dbReference type="Pfam" id="PF25954"/>
    </source>
</evidence>
<dbReference type="Pfam" id="PF25917">
    <property type="entry name" value="BSH_RND"/>
    <property type="match status" value="1"/>
</dbReference>
<reference evidence="7" key="1">
    <citation type="submission" date="2009-07" db="EMBL/GenBank/DDBJ databases">
        <title>Complete sequence of Geobacter sp. M21.</title>
        <authorList>
            <consortium name="US DOE Joint Genome Institute"/>
            <person name="Lucas S."/>
            <person name="Copeland A."/>
            <person name="Lapidus A."/>
            <person name="Glavina del Rio T."/>
            <person name="Dalin E."/>
            <person name="Tice H."/>
            <person name="Bruce D."/>
            <person name="Goodwin L."/>
            <person name="Pitluck S."/>
            <person name="Saunders E."/>
            <person name="Brettin T."/>
            <person name="Detter J.C."/>
            <person name="Han C."/>
            <person name="Larimer F."/>
            <person name="Land M."/>
            <person name="Hauser L."/>
            <person name="Kyrpides N."/>
            <person name="Ovchinnikova G."/>
            <person name="Lovley D."/>
        </authorList>
    </citation>
    <scope>NUCLEOTIDE SEQUENCE [LARGE SCALE GENOMIC DNA]</scope>
    <source>
        <strain evidence="7">M21</strain>
    </source>
</reference>
<dbReference type="InterPro" id="IPR058792">
    <property type="entry name" value="Beta-barrel_RND_2"/>
</dbReference>
<evidence type="ECO:0000313" key="7">
    <source>
        <dbReference type="EMBL" id="ACT17051.1"/>
    </source>
</evidence>
<dbReference type="GO" id="GO:1990281">
    <property type="term" value="C:efflux pump complex"/>
    <property type="evidence" value="ECO:0007669"/>
    <property type="project" value="TreeGrafter"/>
</dbReference>
<feature type="domain" description="CusB-like beta-barrel" evidence="5">
    <location>
        <begin position="250"/>
        <end position="321"/>
    </location>
</feature>
<keyword evidence="3" id="KW-0812">Transmembrane</keyword>
<dbReference type="Pfam" id="PF25954">
    <property type="entry name" value="Beta-barrel_RND_2"/>
    <property type="match status" value="1"/>
</dbReference>
<dbReference type="EMBL" id="CP001661">
    <property type="protein sequence ID" value="ACT17051.1"/>
    <property type="molecule type" value="Genomic_DNA"/>
</dbReference>
<dbReference type="PANTHER" id="PTHR30469:SF38">
    <property type="entry name" value="HLYD FAMILY SECRETION PROTEIN"/>
    <property type="match status" value="1"/>
</dbReference>
<accession>C6E2A5</accession>
<dbReference type="KEGG" id="gem:GM21_0986"/>
<keyword evidence="2" id="KW-0175">Coiled coil</keyword>
<dbReference type="Gene3D" id="2.40.30.170">
    <property type="match status" value="1"/>
</dbReference>
<proteinExistence type="inferred from homology"/>
<comment type="similarity">
    <text evidence="1">Belongs to the membrane fusion protein (MFP) (TC 8.A.1) family.</text>
</comment>
<keyword evidence="3" id="KW-1133">Transmembrane helix</keyword>
<dbReference type="InterPro" id="IPR006143">
    <property type="entry name" value="RND_pump_MFP"/>
</dbReference>
<dbReference type="STRING" id="443144.GM21_0986"/>
<evidence type="ECO:0000256" key="1">
    <source>
        <dbReference type="ARBA" id="ARBA00009477"/>
    </source>
</evidence>
<evidence type="ECO:0000256" key="2">
    <source>
        <dbReference type="SAM" id="Coils"/>
    </source>
</evidence>
<dbReference type="Gene3D" id="2.40.50.100">
    <property type="match status" value="1"/>
</dbReference>
<feature type="domain" description="YknX-like C-terminal permuted SH3-like" evidence="6">
    <location>
        <begin position="335"/>
        <end position="401"/>
    </location>
</feature>
<dbReference type="GO" id="GO:0015562">
    <property type="term" value="F:efflux transmembrane transporter activity"/>
    <property type="evidence" value="ECO:0007669"/>
    <property type="project" value="TreeGrafter"/>
</dbReference>
<dbReference type="Pfam" id="PF25989">
    <property type="entry name" value="YknX_C"/>
    <property type="match status" value="1"/>
</dbReference>
<feature type="transmembrane region" description="Helical" evidence="3">
    <location>
        <begin position="30"/>
        <end position="48"/>
    </location>
</feature>
<keyword evidence="3" id="KW-0472">Membrane</keyword>
<feature type="domain" description="Multidrug resistance protein MdtA-like barrel-sandwich hybrid" evidence="4">
    <location>
        <begin position="81"/>
        <end position="235"/>
    </location>
</feature>
<dbReference type="Gene3D" id="1.10.287.470">
    <property type="entry name" value="Helix hairpin bin"/>
    <property type="match status" value="1"/>
</dbReference>
<dbReference type="OrthoDB" id="9789643at2"/>
<dbReference type="SUPFAM" id="SSF111369">
    <property type="entry name" value="HlyD-like secretion proteins"/>
    <property type="match status" value="1"/>
</dbReference>
<dbReference type="Gene3D" id="2.40.420.20">
    <property type="match status" value="1"/>
</dbReference>
<dbReference type="InterPro" id="IPR058637">
    <property type="entry name" value="YknX-like_C"/>
</dbReference>
<dbReference type="AlphaFoldDB" id="C6E2A5"/>